<feature type="compositionally biased region" description="Polar residues" evidence="1">
    <location>
        <begin position="366"/>
        <end position="377"/>
    </location>
</feature>
<reference evidence="2" key="1">
    <citation type="journal article" date="2013" name="Nat. Commun.">
        <title>Whole-genome sequencing of Oryza brachyantha reveals mechanisms underlying Oryza genome evolution.</title>
        <authorList>
            <person name="Chen J."/>
            <person name="Huang Q."/>
            <person name="Gao D."/>
            <person name="Wang J."/>
            <person name="Lang Y."/>
            <person name="Liu T."/>
            <person name="Li B."/>
            <person name="Bai Z."/>
            <person name="Luis Goicoechea J."/>
            <person name="Liang C."/>
            <person name="Chen C."/>
            <person name="Zhang W."/>
            <person name="Sun S."/>
            <person name="Liao Y."/>
            <person name="Zhang X."/>
            <person name="Yang L."/>
            <person name="Song C."/>
            <person name="Wang M."/>
            <person name="Shi J."/>
            <person name="Liu G."/>
            <person name="Liu J."/>
            <person name="Zhou H."/>
            <person name="Zhou W."/>
            <person name="Yu Q."/>
            <person name="An N."/>
            <person name="Chen Y."/>
            <person name="Cai Q."/>
            <person name="Wang B."/>
            <person name="Liu B."/>
            <person name="Min J."/>
            <person name="Huang Y."/>
            <person name="Wu H."/>
            <person name="Li Z."/>
            <person name="Zhang Y."/>
            <person name="Yin Y."/>
            <person name="Song W."/>
            <person name="Jiang J."/>
            <person name="Jackson S.A."/>
            <person name="Wing R.A."/>
            <person name="Wang J."/>
            <person name="Chen M."/>
        </authorList>
    </citation>
    <scope>NUCLEOTIDE SEQUENCE [LARGE SCALE GENOMIC DNA]</scope>
    <source>
        <strain evidence="2">cv. IRGC 101232</strain>
    </source>
</reference>
<name>J3LKI3_ORYBR</name>
<evidence type="ECO:0000313" key="3">
    <source>
        <dbReference type="Proteomes" id="UP000006038"/>
    </source>
</evidence>
<dbReference type="RefSeq" id="XP_006649484.1">
    <property type="nucleotide sequence ID" value="XM_006649421.3"/>
</dbReference>
<feature type="compositionally biased region" description="Basic and acidic residues" evidence="1">
    <location>
        <begin position="161"/>
        <end position="182"/>
    </location>
</feature>
<gene>
    <name evidence="2" type="primary">LOC102704401</name>
</gene>
<feature type="compositionally biased region" description="Basic and acidic residues" evidence="1">
    <location>
        <begin position="263"/>
        <end position="275"/>
    </location>
</feature>
<feature type="region of interest" description="Disordered" evidence="1">
    <location>
        <begin position="87"/>
        <end position="189"/>
    </location>
</feature>
<sequence>MESMEPKDIDWSRVVSRYVRDEAYEGIEAPRWADLADPEAAAAAVDDEAWFCRPDCRHPKTAEDFLKLSPSPKGKLLRSVSAMMPFGERDTNLRDGNNNLKRRGAVAGGGIATTFTPPRPKAAAKKRFQDDGENQDPALATPPPPAPASRPPFGAARWAKNAKDAIKSSAEKRPDNAEKEALLSKNAAPRQLKSTLSARNLFSGKDILGQISDFYNELKRMAAGNGSRPASEAMEELSSNPMNEGDVVDKKVDCSSDQVPSEEAIKEKARQELAEKSPSPVKGKKIGLKVEAAKPRSSVLKEVKATPPTPQRFPSPSVNRVKNVKAGGMSMAGSPLQKPLKEKVTPSKDLENSKDAKRPPFGVKDMNSTKACDAEGSSSSMFWFLKPCTFLVD</sequence>
<reference evidence="2" key="2">
    <citation type="submission" date="2013-04" db="UniProtKB">
        <authorList>
            <consortium name="EnsemblPlants"/>
        </authorList>
    </citation>
    <scope>IDENTIFICATION</scope>
</reference>
<dbReference type="Proteomes" id="UP000006038">
    <property type="component" value="Chromosome 3"/>
</dbReference>
<dbReference type="eggNOG" id="ENOG502RYCW">
    <property type="taxonomic scope" value="Eukaryota"/>
</dbReference>
<evidence type="ECO:0000256" key="1">
    <source>
        <dbReference type="SAM" id="MobiDB-lite"/>
    </source>
</evidence>
<feature type="compositionally biased region" description="Basic and acidic residues" evidence="1">
    <location>
        <begin position="339"/>
        <end position="358"/>
    </location>
</feature>
<feature type="region of interest" description="Disordered" evidence="1">
    <location>
        <begin position="224"/>
        <end position="377"/>
    </location>
</feature>
<protein>
    <submittedName>
        <fullName evidence="2">Uncharacterized protein</fullName>
    </submittedName>
</protein>
<evidence type="ECO:0000313" key="2">
    <source>
        <dbReference type="EnsemblPlants" id="OB03G15590.1"/>
    </source>
</evidence>
<dbReference type="PANTHER" id="PTHR36373:SF1">
    <property type="entry name" value="EXPRESSED PROTEIN"/>
    <property type="match status" value="1"/>
</dbReference>
<dbReference type="KEGG" id="obr:102704401"/>
<dbReference type="OrthoDB" id="1924112at2759"/>
<dbReference type="OMA" id="CRHPKTV"/>
<keyword evidence="3" id="KW-1185">Reference proteome</keyword>
<dbReference type="GeneID" id="102704401"/>
<dbReference type="HOGENOM" id="CLU_045606_0_0_1"/>
<dbReference type="STRING" id="4533.J3LKI3"/>
<feature type="compositionally biased region" description="Basic and acidic residues" evidence="1">
    <location>
        <begin position="291"/>
        <end position="304"/>
    </location>
</feature>
<feature type="compositionally biased region" description="Pro residues" evidence="1">
    <location>
        <begin position="140"/>
        <end position="150"/>
    </location>
</feature>
<accession>J3LKI3</accession>
<organism evidence="2">
    <name type="scientific">Oryza brachyantha</name>
    <name type="common">malo sina</name>
    <dbReference type="NCBI Taxonomy" id="4533"/>
    <lineage>
        <taxon>Eukaryota</taxon>
        <taxon>Viridiplantae</taxon>
        <taxon>Streptophyta</taxon>
        <taxon>Embryophyta</taxon>
        <taxon>Tracheophyta</taxon>
        <taxon>Spermatophyta</taxon>
        <taxon>Magnoliopsida</taxon>
        <taxon>Liliopsida</taxon>
        <taxon>Poales</taxon>
        <taxon>Poaceae</taxon>
        <taxon>BOP clade</taxon>
        <taxon>Oryzoideae</taxon>
        <taxon>Oryzeae</taxon>
        <taxon>Oryzinae</taxon>
        <taxon>Oryza</taxon>
    </lineage>
</organism>
<dbReference type="Gramene" id="OB03G15590.1">
    <property type="protein sequence ID" value="OB03G15590.1"/>
    <property type="gene ID" value="OB03G15590"/>
</dbReference>
<proteinExistence type="predicted"/>
<dbReference type="PANTHER" id="PTHR36373">
    <property type="entry name" value="EXPRESSED PROTEIN"/>
    <property type="match status" value="1"/>
</dbReference>
<dbReference type="EnsemblPlants" id="OB03G15590.1">
    <property type="protein sequence ID" value="OB03G15590.1"/>
    <property type="gene ID" value="OB03G15590"/>
</dbReference>
<dbReference type="AlphaFoldDB" id="J3LKI3"/>